<dbReference type="EMBL" id="MCGT01000015">
    <property type="protein sequence ID" value="ORX53661.1"/>
    <property type="molecule type" value="Genomic_DNA"/>
</dbReference>
<evidence type="ECO:0000256" key="1">
    <source>
        <dbReference type="ARBA" id="ARBA00004937"/>
    </source>
</evidence>
<keyword evidence="8 9" id="KW-0119">Carbohydrate metabolism</keyword>
<evidence type="ECO:0000256" key="5">
    <source>
        <dbReference type="ARBA" id="ARBA00022526"/>
    </source>
</evidence>
<evidence type="ECO:0000256" key="9">
    <source>
        <dbReference type="RuleBase" id="RU362120"/>
    </source>
</evidence>
<dbReference type="Gene3D" id="3.30.360.10">
    <property type="entry name" value="Dihydrodipicolinate Reductase, domain 2"/>
    <property type="match status" value="1"/>
</dbReference>
<reference evidence="12 13" key="1">
    <citation type="submission" date="2016-07" db="EMBL/GenBank/DDBJ databases">
        <title>Pervasive Adenine N6-methylation of Active Genes in Fungi.</title>
        <authorList>
            <consortium name="DOE Joint Genome Institute"/>
            <person name="Mondo S.J."/>
            <person name="Dannebaum R.O."/>
            <person name="Kuo R.C."/>
            <person name="Labutti K."/>
            <person name="Haridas S."/>
            <person name="Kuo A."/>
            <person name="Salamov A."/>
            <person name="Ahrendt S.R."/>
            <person name="Lipzen A."/>
            <person name="Sullivan W."/>
            <person name="Andreopoulos W.B."/>
            <person name="Clum A."/>
            <person name="Lindquist E."/>
            <person name="Daum C."/>
            <person name="Ramamoorthy G.K."/>
            <person name="Gryganskyi A."/>
            <person name="Culley D."/>
            <person name="Magnuson J.K."/>
            <person name="James T.Y."/>
            <person name="O'Malley M.A."/>
            <person name="Stajich J.E."/>
            <person name="Spatafora J.W."/>
            <person name="Visel A."/>
            <person name="Grigoriev I.V."/>
        </authorList>
    </citation>
    <scope>NUCLEOTIDE SEQUENCE [LARGE SCALE GENOMIC DNA]</scope>
    <source>
        <strain evidence="12 13">NRRL 3301</strain>
    </source>
</reference>
<keyword evidence="13" id="KW-1185">Reference proteome</keyword>
<feature type="domain" description="Glucose-6-phosphate dehydrogenase NAD-binding" evidence="10">
    <location>
        <begin position="24"/>
        <end position="205"/>
    </location>
</feature>
<dbReference type="SUPFAM" id="SSF51735">
    <property type="entry name" value="NAD(P)-binding Rossmann-fold domains"/>
    <property type="match status" value="1"/>
</dbReference>
<organism evidence="12 13">
    <name type="scientific">Hesseltinella vesiculosa</name>
    <dbReference type="NCBI Taxonomy" id="101127"/>
    <lineage>
        <taxon>Eukaryota</taxon>
        <taxon>Fungi</taxon>
        <taxon>Fungi incertae sedis</taxon>
        <taxon>Mucoromycota</taxon>
        <taxon>Mucoromycotina</taxon>
        <taxon>Mucoromycetes</taxon>
        <taxon>Mucorales</taxon>
        <taxon>Cunninghamellaceae</taxon>
        <taxon>Hesseltinella</taxon>
    </lineage>
</organism>
<evidence type="ECO:0000256" key="4">
    <source>
        <dbReference type="ARBA" id="ARBA00020444"/>
    </source>
</evidence>
<dbReference type="GO" id="GO:0009051">
    <property type="term" value="P:pentose-phosphate shunt, oxidative branch"/>
    <property type="evidence" value="ECO:0007669"/>
    <property type="project" value="TreeGrafter"/>
</dbReference>
<keyword evidence="5 9" id="KW-0313">Glucose metabolism</keyword>
<accession>A0A1X2GH98</accession>
<dbReference type="InterPro" id="IPR001282">
    <property type="entry name" value="G6P_DH"/>
</dbReference>
<evidence type="ECO:0000313" key="12">
    <source>
        <dbReference type="EMBL" id="ORX53661.1"/>
    </source>
</evidence>
<evidence type="ECO:0000256" key="7">
    <source>
        <dbReference type="ARBA" id="ARBA00023002"/>
    </source>
</evidence>
<comment type="pathway">
    <text evidence="1 9">Carbohydrate degradation; pentose phosphate pathway; D-ribulose 5-phosphate from D-glucose 6-phosphate (oxidative stage): step 1/3.</text>
</comment>
<dbReference type="InterPro" id="IPR036291">
    <property type="entry name" value="NAD(P)-bd_dom_sf"/>
</dbReference>
<dbReference type="InterPro" id="IPR022674">
    <property type="entry name" value="G6P_DH_NAD-bd"/>
</dbReference>
<dbReference type="PANTHER" id="PTHR23429:SF0">
    <property type="entry name" value="GLUCOSE-6-PHOSPHATE 1-DEHYDROGENASE"/>
    <property type="match status" value="1"/>
</dbReference>
<keyword evidence="7 9" id="KW-0560">Oxidoreductase</keyword>
<name>A0A1X2GH98_9FUNG</name>
<dbReference type="GO" id="GO:0004345">
    <property type="term" value="F:glucose-6-phosphate dehydrogenase activity"/>
    <property type="evidence" value="ECO:0007669"/>
    <property type="project" value="UniProtKB-EC"/>
</dbReference>
<sequence length="509" mass="57801">MPNSSKRISSQAVHDHMHGGVTVIVFGASGDLAKKKTFPALYRLFKNARLPVSTKIIGYARSHLEDQAFHEKVVGYLGKDEDPKTVQDFFSLCSYVSGKYDEDDSFINLDNFITASEDSRNMQDNQRNRLFYMALPPSVFLDVARGCSKHLVKKDTASLYPIIIEKPFGKSLPTCNQLLKDMSGLFQESDTYRIDHYLGKEMVKNIMTVRFANVLLSPLWNNQHISSVQITFKENFGTEGRGGYFDEFGIIRDVMQNHLLQVLSLLAMERPIGRDGEAIRDEKVKLLRCVKPITLEDTLVGQYVGNNSGKPGYQDDDTVPKGSRCPTFALTTLWIDNERWDGVPFIMKAGKAMERSKVEVRVQFKKVPGSLFGGVSRNELVLRIQPNEAIYLKFNNKRPGLSSETLLTDLDLTYQERYENMRIPEAYESLILDVLKGDHSNFVRDDELQAAWTIFDGMLNGLEEQEVVPKPYTYGSRGPAEESAFLQRLGVVRQNPGYTWPKQDIDEEE</sequence>
<dbReference type="FunFam" id="3.30.360.10:FF:000018">
    <property type="entry name" value="Glucose-6-phosphate 1-dehydrogenase"/>
    <property type="match status" value="1"/>
</dbReference>
<dbReference type="InterPro" id="IPR019796">
    <property type="entry name" value="G6P_DH_AS"/>
</dbReference>
<evidence type="ECO:0000259" key="11">
    <source>
        <dbReference type="Pfam" id="PF02781"/>
    </source>
</evidence>
<comment type="similarity">
    <text evidence="2 9">Belongs to the glucose-6-phosphate dehydrogenase family.</text>
</comment>
<dbReference type="NCBIfam" id="TIGR00871">
    <property type="entry name" value="zwf"/>
    <property type="match status" value="1"/>
</dbReference>
<dbReference type="PRINTS" id="PR00079">
    <property type="entry name" value="G6PDHDRGNASE"/>
</dbReference>
<gene>
    <name evidence="12" type="ORF">DM01DRAFT_1383657</name>
</gene>
<dbReference type="GO" id="GO:0050661">
    <property type="term" value="F:NADP binding"/>
    <property type="evidence" value="ECO:0007669"/>
    <property type="project" value="InterPro"/>
</dbReference>
<evidence type="ECO:0000256" key="2">
    <source>
        <dbReference type="ARBA" id="ARBA00009975"/>
    </source>
</evidence>
<dbReference type="AlphaFoldDB" id="A0A1X2GH98"/>
<feature type="domain" description="Glucose-6-phosphate dehydrogenase C-terminal" evidence="11">
    <location>
        <begin position="207"/>
        <end position="490"/>
    </location>
</feature>
<dbReference type="InterPro" id="IPR022675">
    <property type="entry name" value="G6P_DH_C"/>
</dbReference>
<dbReference type="Pfam" id="PF02781">
    <property type="entry name" value="G6PD_C"/>
    <property type="match status" value="1"/>
</dbReference>
<proteinExistence type="inferred from homology"/>
<dbReference type="PROSITE" id="PS00069">
    <property type="entry name" value="G6P_DEHYDROGENASE"/>
    <property type="match status" value="1"/>
</dbReference>
<dbReference type="Gene3D" id="3.40.50.720">
    <property type="entry name" value="NAD(P)-binding Rossmann-like Domain"/>
    <property type="match status" value="1"/>
</dbReference>
<dbReference type="PIRSF" id="PIRSF000110">
    <property type="entry name" value="G6PD"/>
    <property type="match status" value="1"/>
</dbReference>
<dbReference type="Proteomes" id="UP000242146">
    <property type="component" value="Unassembled WGS sequence"/>
</dbReference>
<evidence type="ECO:0000313" key="13">
    <source>
        <dbReference type="Proteomes" id="UP000242146"/>
    </source>
</evidence>
<dbReference type="HAMAP" id="MF_00966">
    <property type="entry name" value="G6PD"/>
    <property type="match status" value="1"/>
</dbReference>
<dbReference type="GO" id="GO:0006006">
    <property type="term" value="P:glucose metabolic process"/>
    <property type="evidence" value="ECO:0007669"/>
    <property type="project" value="UniProtKB-KW"/>
</dbReference>
<comment type="caution">
    <text evidence="12">The sequence shown here is derived from an EMBL/GenBank/DDBJ whole genome shotgun (WGS) entry which is preliminary data.</text>
</comment>
<dbReference type="STRING" id="101127.A0A1X2GH98"/>
<dbReference type="SUPFAM" id="SSF55347">
    <property type="entry name" value="Glyceraldehyde-3-phosphate dehydrogenase-like, C-terminal domain"/>
    <property type="match status" value="1"/>
</dbReference>
<comment type="function">
    <text evidence="9">Catalyzes the rate-limiting step of the oxidative pentose-phosphate pathway, which represents a route for the dissimilation of carbohydrates besides glycolysis.</text>
</comment>
<dbReference type="PANTHER" id="PTHR23429">
    <property type="entry name" value="GLUCOSE-6-PHOSPHATE 1-DEHYDROGENASE G6PD"/>
    <property type="match status" value="1"/>
</dbReference>
<comment type="catalytic activity">
    <reaction evidence="9">
        <text>D-glucose 6-phosphate + NADP(+) = 6-phospho-D-glucono-1,5-lactone + NADPH + H(+)</text>
        <dbReference type="Rhea" id="RHEA:15841"/>
        <dbReference type="ChEBI" id="CHEBI:15378"/>
        <dbReference type="ChEBI" id="CHEBI:57783"/>
        <dbReference type="ChEBI" id="CHEBI:57955"/>
        <dbReference type="ChEBI" id="CHEBI:58349"/>
        <dbReference type="ChEBI" id="CHEBI:61548"/>
        <dbReference type="EC" id="1.1.1.49"/>
    </reaction>
</comment>
<dbReference type="Pfam" id="PF00479">
    <property type="entry name" value="G6PD_N"/>
    <property type="match status" value="1"/>
</dbReference>
<evidence type="ECO:0000259" key="10">
    <source>
        <dbReference type="Pfam" id="PF00479"/>
    </source>
</evidence>
<evidence type="ECO:0000256" key="3">
    <source>
        <dbReference type="ARBA" id="ARBA00013019"/>
    </source>
</evidence>
<dbReference type="UniPathway" id="UPA00115">
    <property type="reaction ID" value="UER00408"/>
</dbReference>
<keyword evidence="6 9" id="KW-0521">NADP</keyword>
<dbReference type="EC" id="1.1.1.49" evidence="3 9"/>
<dbReference type="OrthoDB" id="60984at2759"/>
<protein>
    <recommendedName>
        <fullName evidence="4 9">Glucose-6-phosphate 1-dehydrogenase</fullName>
        <ecNumber evidence="3 9">1.1.1.49</ecNumber>
    </recommendedName>
</protein>
<dbReference type="GO" id="GO:0005829">
    <property type="term" value="C:cytosol"/>
    <property type="evidence" value="ECO:0007669"/>
    <property type="project" value="TreeGrafter"/>
</dbReference>
<evidence type="ECO:0000256" key="8">
    <source>
        <dbReference type="ARBA" id="ARBA00023277"/>
    </source>
</evidence>
<evidence type="ECO:0000256" key="6">
    <source>
        <dbReference type="ARBA" id="ARBA00022857"/>
    </source>
</evidence>